<reference evidence="2 3" key="1">
    <citation type="submission" date="2022-07" db="EMBL/GenBank/DDBJ databases">
        <authorList>
            <person name="Xamxidin M."/>
            <person name="Wu M."/>
        </authorList>
    </citation>
    <scope>NUCLEOTIDE SEQUENCE [LARGE SCALE GENOMIC DNA]</scope>
    <source>
        <strain evidence="2 3">NBRC 111650</strain>
    </source>
</reference>
<dbReference type="Proteomes" id="UP001204142">
    <property type="component" value="Unassembled WGS sequence"/>
</dbReference>
<sequence length="142" mass="15869">MKVLVDTSVWVGHLIHREPQLVRLLNEGCVLMHPCVLGELALTNLLQRDEVLKLLSDLESVVQASPEEVWRLITLRGLHGQGLSYVDVHLLASVLLSPGATLWTRDWQLLRVCKNLGVHAPIQDRFFMHDTQADYGAAGSDT</sequence>
<evidence type="ECO:0000313" key="2">
    <source>
        <dbReference type="EMBL" id="MCQ8897556.1"/>
    </source>
</evidence>
<gene>
    <name evidence="2" type="ORF">NQT62_14030</name>
</gene>
<feature type="domain" description="PIN" evidence="1">
    <location>
        <begin position="3"/>
        <end position="114"/>
    </location>
</feature>
<proteinExistence type="predicted"/>
<comment type="caution">
    <text evidence="2">The sequence shown here is derived from an EMBL/GenBank/DDBJ whole genome shotgun (WGS) entry which is preliminary data.</text>
</comment>
<dbReference type="InterPro" id="IPR029060">
    <property type="entry name" value="PIN-like_dom_sf"/>
</dbReference>
<dbReference type="SUPFAM" id="SSF88723">
    <property type="entry name" value="PIN domain-like"/>
    <property type="match status" value="1"/>
</dbReference>
<protein>
    <submittedName>
        <fullName evidence="2">Type II toxin-antitoxin system VapC family toxin</fullName>
    </submittedName>
</protein>
<name>A0ABT1WJ55_9BURK</name>
<dbReference type="CDD" id="cd09854">
    <property type="entry name" value="PIN_VapC-like"/>
    <property type="match status" value="1"/>
</dbReference>
<dbReference type="RefSeq" id="WP_256765361.1">
    <property type="nucleotide sequence ID" value="NZ_JANIGO010000005.1"/>
</dbReference>
<accession>A0ABT1WJ55</accession>
<keyword evidence="3" id="KW-1185">Reference proteome</keyword>
<dbReference type="EMBL" id="JANIGO010000005">
    <property type="protein sequence ID" value="MCQ8897556.1"/>
    <property type="molecule type" value="Genomic_DNA"/>
</dbReference>
<dbReference type="InterPro" id="IPR002716">
    <property type="entry name" value="PIN_dom"/>
</dbReference>
<evidence type="ECO:0000313" key="3">
    <source>
        <dbReference type="Proteomes" id="UP001204142"/>
    </source>
</evidence>
<dbReference type="Gene3D" id="3.40.50.1010">
    <property type="entry name" value="5'-nuclease"/>
    <property type="match status" value="1"/>
</dbReference>
<organism evidence="2 3">
    <name type="scientific">Limnobacter humi</name>
    <dbReference type="NCBI Taxonomy" id="1778671"/>
    <lineage>
        <taxon>Bacteria</taxon>
        <taxon>Pseudomonadati</taxon>
        <taxon>Pseudomonadota</taxon>
        <taxon>Betaproteobacteria</taxon>
        <taxon>Burkholderiales</taxon>
        <taxon>Burkholderiaceae</taxon>
        <taxon>Limnobacter</taxon>
    </lineage>
</organism>
<dbReference type="Pfam" id="PF01850">
    <property type="entry name" value="PIN"/>
    <property type="match status" value="1"/>
</dbReference>
<evidence type="ECO:0000259" key="1">
    <source>
        <dbReference type="Pfam" id="PF01850"/>
    </source>
</evidence>